<keyword evidence="3" id="KW-1185">Reference proteome</keyword>
<dbReference type="AlphaFoldDB" id="A0A1E3QE63"/>
<feature type="region of interest" description="Disordered" evidence="1">
    <location>
        <begin position="65"/>
        <end position="88"/>
    </location>
</feature>
<evidence type="ECO:0000313" key="3">
    <source>
        <dbReference type="Proteomes" id="UP000094385"/>
    </source>
</evidence>
<proteinExistence type="predicted"/>
<dbReference type="Proteomes" id="UP000094385">
    <property type="component" value="Unassembled WGS sequence"/>
</dbReference>
<dbReference type="EMBL" id="KV454290">
    <property type="protein sequence ID" value="ODQ75995.1"/>
    <property type="molecule type" value="Genomic_DNA"/>
</dbReference>
<evidence type="ECO:0000256" key="1">
    <source>
        <dbReference type="SAM" id="MobiDB-lite"/>
    </source>
</evidence>
<name>A0A1E3QE63_LIPST</name>
<accession>A0A1E3QE63</accession>
<sequence>MPPPGLALTAIDKTSTLNIASNRVQGIEWHLTRPTSTIKADAVPSGLVLMFPIENIAILRRDLSPISNPNQSTLYGSDKDRDSEDEIK</sequence>
<feature type="compositionally biased region" description="Polar residues" evidence="1">
    <location>
        <begin position="65"/>
        <end position="75"/>
    </location>
</feature>
<organism evidence="2 3">
    <name type="scientific">Lipomyces starkeyi NRRL Y-11557</name>
    <dbReference type="NCBI Taxonomy" id="675824"/>
    <lineage>
        <taxon>Eukaryota</taxon>
        <taxon>Fungi</taxon>
        <taxon>Dikarya</taxon>
        <taxon>Ascomycota</taxon>
        <taxon>Saccharomycotina</taxon>
        <taxon>Lipomycetes</taxon>
        <taxon>Lipomycetales</taxon>
        <taxon>Lipomycetaceae</taxon>
        <taxon>Lipomyces</taxon>
    </lineage>
</organism>
<reference evidence="2 3" key="1">
    <citation type="journal article" date="2016" name="Proc. Natl. Acad. Sci. U.S.A.">
        <title>Comparative genomics of biotechnologically important yeasts.</title>
        <authorList>
            <person name="Riley R."/>
            <person name="Haridas S."/>
            <person name="Wolfe K.H."/>
            <person name="Lopes M.R."/>
            <person name="Hittinger C.T."/>
            <person name="Goeker M."/>
            <person name="Salamov A.A."/>
            <person name="Wisecaver J.H."/>
            <person name="Long T.M."/>
            <person name="Calvey C.H."/>
            <person name="Aerts A.L."/>
            <person name="Barry K.W."/>
            <person name="Choi C."/>
            <person name="Clum A."/>
            <person name="Coughlan A.Y."/>
            <person name="Deshpande S."/>
            <person name="Douglass A.P."/>
            <person name="Hanson S.J."/>
            <person name="Klenk H.-P."/>
            <person name="LaButti K.M."/>
            <person name="Lapidus A."/>
            <person name="Lindquist E.A."/>
            <person name="Lipzen A.M."/>
            <person name="Meier-Kolthoff J.P."/>
            <person name="Ohm R.A."/>
            <person name="Otillar R.P."/>
            <person name="Pangilinan J.L."/>
            <person name="Peng Y."/>
            <person name="Rokas A."/>
            <person name="Rosa C.A."/>
            <person name="Scheuner C."/>
            <person name="Sibirny A.A."/>
            <person name="Slot J.C."/>
            <person name="Stielow J.B."/>
            <person name="Sun H."/>
            <person name="Kurtzman C.P."/>
            <person name="Blackwell M."/>
            <person name="Grigoriev I.V."/>
            <person name="Jeffries T.W."/>
        </authorList>
    </citation>
    <scope>NUCLEOTIDE SEQUENCE [LARGE SCALE GENOMIC DNA]</scope>
    <source>
        <strain evidence="2 3">NRRL Y-11557</strain>
    </source>
</reference>
<gene>
    <name evidence="2" type="ORF">LIPSTDRAFT_1399</name>
</gene>
<evidence type="ECO:0000313" key="2">
    <source>
        <dbReference type="EMBL" id="ODQ75995.1"/>
    </source>
</evidence>
<protein>
    <submittedName>
        <fullName evidence="2">Uncharacterized protein</fullName>
    </submittedName>
</protein>
<feature type="compositionally biased region" description="Basic and acidic residues" evidence="1">
    <location>
        <begin position="77"/>
        <end position="88"/>
    </location>
</feature>